<sequence length="217" mass="23499">MADATKPDILIFCNGTVDGGLKKMKEKANVHQASYGVPGEPSSLLQRFSTARAIWIVDPDITLPQHHELSRQVVEYVKNGGGIVIMGGFFSSFVQPDDMDHWLGSSWGMPWMIGQYERTTVILQDSHVGLEASTRALLPTSYSSNILFLKNVLPSDSLYASPHGARSELIISGPVPVKAETAVAFGKCGQGWLGYTGDVNNESETAEVVLAMMGLLD</sequence>
<evidence type="ECO:0000313" key="1">
    <source>
        <dbReference type="EMBL" id="GAP85174.1"/>
    </source>
</evidence>
<dbReference type="STRING" id="77044.A0A1S7UNZ3"/>
<dbReference type="OrthoDB" id="245563at2759"/>
<dbReference type="OMA" id="HYVEQGG"/>
<evidence type="ECO:0000313" key="2">
    <source>
        <dbReference type="Proteomes" id="UP000054516"/>
    </source>
</evidence>
<dbReference type="AlphaFoldDB" id="A0A1S7UNZ3"/>
<organism evidence="1">
    <name type="scientific">Rosellinia necatrix</name>
    <name type="common">White root-rot fungus</name>
    <dbReference type="NCBI Taxonomy" id="77044"/>
    <lineage>
        <taxon>Eukaryota</taxon>
        <taxon>Fungi</taxon>
        <taxon>Dikarya</taxon>
        <taxon>Ascomycota</taxon>
        <taxon>Pezizomycotina</taxon>
        <taxon>Sordariomycetes</taxon>
        <taxon>Xylariomycetidae</taxon>
        <taxon>Xylariales</taxon>
        <taxon>Xylariaceae</taxon>
        <taxon>Rosellinia</taxon>
    </lineage>
</organism>
<keyword evidence="2" id="KW-1185">Reference proteome</keyword>
<proteinExistence type="predicted"/>
<reference evidence="1" key="1">
    <citation type="submission" date="2016-03" db="EMBL/GenBank/DDBJ databases">
        <title>Draft genome sequence of Rosellinia necatrix.</title>
        <authorList>
            <person name="Kanematsu S."/>
        </authorList>
    </citation>
    <scope>NUCLEOTIDE SEQUENCE [LARGE SCALE GENOMIC DNA]</scope>
    <source>
        <strain evidence="1">W97</strain>
    </source>
</reference>
<protein>
    <submittedName>
        <fullName evidence="1">Putative triacylglycerol lipase</fullName>
    </submittedName>
</protein>
<dbReference type="EMBL" id="DF977467">
    <property type="protein sequence ID" value="GAP85174.1"/>
    <property type="molecule type" value="Genomic_DNA"/>
</dbReference>
<accession>A0A1S7UNZ3</accession>
<gene>
    <name evidence="1" type="ORF">SAMD00023353_2201110</name>
</gene>
<name>A0A1S7UNZ3_ROSNE</name>
<dbReference type="Proteomes" id="UP000054516">
    <property type="component" value="Unassembled WGS sequence"/>
</dbReference>